<organism evidence="1 2">
    <name type="scientific">Senna tora</name>
    <dbReference type="NCBI Taxonomy" id="362788"/>
    <lineage>
        <taxon>Eukaryota</taxon>
        <taxon>Viridiplantae</taxon>
        <taxon>Streptophyta</taxon>
        <taxon>Embryophyta</taxon>
        <taxon>Tracheophyta</taxon>
        <taxon>Spermatophyta</taxon>
        <taxon>Magnoliopsida</taxon>
        <taxon>eudicotyledons</taxon>
        <taxon>Gunneridae</taxon>
        <taxon>Pentapetalae</taxon>
        <taxon>rosids</taxon>
        <taxon>fabids</taxon>
        <taxon>Fabales</taxon>
        <taxon>Fabaceae</taxon>
        <taxon>Caesalpinioideae</taxon>
        <taxon>Cassia clade</taxon>
        <taxon>Senna</taxon>
    </lineage>
</organism>
<sequence length="47" mass="5534">MMLLAHNSGGRERTEQDWKWLFAETGFLRYNIIRIKALPSIIEAFPI</sequence>
<keyword evidence="1" id="KW-0489">Methyltransferase</keyword>
<dbReference type="AlphaFoldDB" id="A0A834TIV6"/>
<name>A0A834TIV6_9FABA</name>
<dbReference type="OrthoDB" id="1606438at2759"/>
<keyword evidence="2" id="KW-1185">Reference proteome</keyword>
<reference evidence="1" key="1">
    <citation type="submission" date="2020-09" db="EMBL/GenBank/DDBJ databases">
        <title>Genome-Enabled Discovery of Anthraquinone Biosynthesis in Senna tora.</title>
        <authorList>
            <person name="Kang S.-H."/>
            <person name="Pandey R.P."/>
            <person name="Lee C.-M."/>
            <person name="Sim J.-S."/>
            <person name="Jeong J.-T."/>
            <person name="Choi B.-S."/>
            <person name="Jung M."/>
            <person name="Ginzburg D."/>
            <person name="Zhao K."/>
            <person name="Won S.Y."/>
            <person name="Oh T.-J."/>
            <person name="Yu Y."/>
            <person name="Kim N.-H."/>
            <person name="Lee O.R."/>
            <person name="Lee T.-H."/>
            <person name="Bashyal P."/>
            <person name="Kim T.-S."/>
            <person name="Lee W.-H."/>
            <person name="Kawkins C."/>
            <person name="Kim C.-K."/>
            <person name="Kim J.S."/>
            <person name="Ahn B.O."/>
            <person name="Rhee S.Y."/>
            <person name="Sohng J.K."/>
        </authorList>
    </citation>
    <scope>NUCLEOTIDE SEQUENCE</scope>
    <source>
        <tissue evidence="1">Leaf</tissue>
    </source>
</reference>
<dbReference type="GO" id="GO:0032259">
    <property type="term" value="P:methylation"/>
    <property type="evidence" value="ECO:0007669"/>
    <property type="project" value="UniProtKB-KW"/>
</dbReference>
<dbReference type="InterPro" id="IPR016461">
    <property type="entry name" value="COMT-like"/>
</dbReference>
<dbReference type="InterPro" id="IPR029063">
    <property type="entry name" value="SAM-dependent_MTases_sf"/>
</dbReference>
<comment type="caution">
    <text evidence="1">The sequence shown here is derived from an EMBL/GenBank/DDBJ whole genome shotgun (WGS) entry which is preliminary data.</text>
</comment>
<evidence type="ECO:0000313" key="2">
    <source>
        <dbReference type="Proteomes" id="UP000634136"/>
    </source>
</evidence>
<gene>
    <name evidence="1" type="ORF">G2W53_021161</name>
</gene>
<dbReference type="EMBL" id="JAAIUW010000007">
    <property type="protein sequence ID" value="KAF7823017.1"/>
    <property type="molecule type" value="Genomic_DNA"/>
</dbReference>
<dbReference type="Gene3D" id="3.40.50.150">
    <property type="entry name" value="Vaccinia Virus protein VP39"/>
    <property type="match status" value="1"/>
</dbReference>
<evidence type="ECO:0000313" key="1">
    <source>
        <dbReference type="EMBL" id="KAF7823017.1"/>
    </source>
</evidence>
<proteinExistence type="predicted"/>
<dbReference type="SUPFAM" id="SSF53335">
    <property type="entry name" value="S-adenosyl-L-methionine-dependent methyltransferases"/>
    <property type="match status" value="1"/>
</dbReference>
<protein>
    <submittedName>
        <fullName evidence="1">(R,S)-reticuline 7-O-methyltransferase-like</fullName>
    </submittedName>
</protein>
<keyword evidence="1" id="KW-0808">Transferase</keyword>
<dbReference type="GO" id="GO:0008168">
    <property type="term" value="F:methyltransferase activity"/>
    <property type="evidence" value="ECO:0007669"/>
    <property type="project" value="UniProtKB-KW"/>
</dbReference>
<dbReference type="PROSITE" id="PS51683">
    <property type="entry name" value="SAM_OMT_II"/>
    <property type="match status" value="1"/>
</dbReference>
<dbReference type="Proteomes" id="UP000634136">
    <property type="component" value="Unassembled WGS sequence"/>
</dbReference>
<accession>A0A834TIV6</accession>